<sequence>MAKPFLYACEFCDTKFNDPVERNTHLEDVHDKIAWVQYPSVYFRPDGDWLGGVYVKRSKDTELYCVVEECDFHTKEKEAFQYHCTHHKPPLAFRSSPEVGRKVEYHRNVTISYYYERILPAPVGTQDSTIEEELGHADASHGTTQKVNLESETETGSDSDSNSETGSDSDSDSTPSGNKAAVPPSVGFAGRRLSPHAVDVRTAQKTAPISAKTRNSSKSGETGWNNSMIVSLRAEYRKAVFQESMRTLADPSANLEESSERNEKLKAYFLESVRILEEDA</sequence>
<dbReference type="EMBL" id="ML119684">
    <property type="protein sequence ID" value="RPA80875.1"/>
    <property type="molecule type" value="Genomic_DNA"/>
</dbReference>
<name>A0A3N4I429_ASCIM</name>
<evidence type="ECO:0000313" key="4">
    <source>
        <dbReference type="Proteomes" id="UP000275078"/>
    </source>
</evidence>
<proteinExistence type="predicted"/>
<feature type="region of interest" description="Disordered" evidence="1">
    <location>
        <begin position="136"/>
        <end position="224"/>
    </location>
</feature>
<organism evidence="3 4">
    <name type="scientific">Ascobolus immersus RN42</name>
    <dbReference type="NCBI Taxonomy" id="1160509"/>
    <lineage>
        <taxon>Eukaryota</taxon>
        <taxon>Fungi</taxon>
        <taxon>Dikarya</taxon>
        <taxon>Ascomycota</taxon>
        <taxon>Pezizomycotina</taxon>
        <taxon>Pezizomycetes</taxon>
        <taxon>Pezizales</taxon>
        <taxon>Ascobolaceae</taxon>
        <taxon>Ascobolus</taxon>
    </lineage>
</organism>
<accession>A0A3N4I429</accession>
<dbReference type="Proteomes" id="UP000275078">
    <property type="component" value="Unassembled WGS sequence"/>
</dbReference>
<evidence type="ECO:0000313" key="3">
    <source>
        <dbReference type="EMBL" id="RPA80875.1"/>
    </source>
</evidence>
<feature type="compositionally biased region" description="Low complexity" evidence="1">
    <location>
        <begin position="158"/>
        <end position="177"/>
    </location>
</feature>
<feature type="domain" description="C2H2-type" evidence="2">
    <location>
        <begin position="9"/>
        <end position="30"/>
    </location>
</feature>
<evidence type="ECO:0000259" key="2">
    <source>
        <dbReference type="PROSITE" id="PS00028"/>
    </source>
</evidence>
<keyword evidence="4" id="KW-1185">Reference proteome</keyword>
<feature type="compositionally biased region" description="Polar residues" evidence="1">
    <location>
        <begin position="203"/>
        <end position="224"/>
    </location>
</feature>
<gene>
    <name evidence="3" type="ORF">BJ508DRAFT_307074</name>
</gene>
<evidence type="ECO:0000256" key="1">
    <source>
        <dbReference type="SAM" id="MobiDB-lite"/>
    </source>
</evidence>
<dbReference type="SMART" id="SM00355">
    <property type="entry name" value="ZnF_C2H2"/>
    <property type="match status" value="2"/>
</dbReference>
<reference evidence="3 4" key="1">
    <citation type="journal article" date="2018" name="Nat. Ecol. Evol.">
        <title>Pezizomycetes genomes reveal the molecular basis of ectomycorrhizal truffle lifestyle.</title>
        <authorList>
            <person name="Murat C."/>
            <person name="Payen T."/>
            <person name="Noel B."/>
            <person name="Kuo A."/>
            <person name="Morin E."/>
            <person name="Chen J."/>
            <person name="Kohler A."/>
            <person name="Krizsan K."/>
            <person name="Balestrini R."/>
            <person name="Da Silva C."/>
            <person name="Montanini B."/>
            <person name="Hainaut M."/>
            <person name="Levati E."/>
            <person name="Barry K.W."/>
            <person name="Belfiori B."/>
            <person name="Cichocki N."/>
            <person name="Clum A."/>
            <person name="Dockter R.B."/>
            <person name="Fauchery L."/>
            <person name="Guy J."/>
            <person name="Iotti M."/>
            <person name="Le Tacon F."/>
            <person name="Lindquist E.A."/>
            <person name="Lipzen A."/>
            <person name="Malagnac F."/>
            <person name="Mello A."/>
            <person name="Molinier V."/>
            <person name="Miyauchi S."/>
            <person name="Poulain J."/>
            <person name="Riccioni C."/>
            <person name="Rubini A."/>
            <person name="Sitrit Y."/>
            <person name="Splivallo R."/>
            <person name="Traeger S."/>
            <person name="Wang M."/>
            <person name="Zifcakova L."/>
            <person name="Wipf D."/>
            <person name="Zambonelli A."/>
            <person name="Paolocci F."/>
            <person name="Nowrousian M."/>
            <person name="Ottonello S."/>
            <person name="Baldrian P."/>
            <person name="Spatafora J.W."/>
            <person name="Henrissat B."/>
            <person name="Nagy L.G."/>
            <person name="Aury J.M."/>
            <person name="Wincker P."/>
            <person name="Grigoriev I.V."/>
            <person name="Bonfante P."/>
            <person name="Martin F.M."/>
        </authorList>
    </citation>
    <scope>NUCLEOTIDE SEQUENCE [LARGE SCALE GENOMIC DNA]</scope>
    <source>
        <strain evidence="3 4">RN42</strain>
    </source>
</reference>
<dbReference type="InterPro" id="IPR013087">
    <property type="entry name" value="Znf_C2H2_type"/>
</dbReference>
<protein>
    <recommendedName>
        <fullName evidence="2">C2H2-type domain-containing protein</fullName>
    </recommendedName>
</protein>
<dbReference type="AlphaFoldDB" id="A0A3N4I429"/>
<dbReference type="PROSITE" id="PS00028">
    <property type="entry name" value="ZINC_FINGER_C2H2_1"/>
    <property type="match status" value="1"/>
</dbReference>